<evidence type="ECO:0000313" key="2">
    <source>
        <dbReference type="EMBL" id="CAH2219012.1"/>
    </source>
</evidence>
<reference evidence="2" key="1">
    <citation type="submission" date="2022-03" db="EMBL/GenBank/DDBJ databases">
        <authorList>
            <person name="Alioto T."/>
            <person name="Alioto T."/>
            <person name="Gomez Garrido J."/>
        </authorList>
    </citation>
    <scope>NUCLEOTIDE SEQUENCE</scope>
</reference>
<keyword evidence="3" id="KW-1185">Reference proteome</keyword>
<proteinExistence type="predicted"/>
<feature type="region of interest" description="Disordered" evidence="1">
    <location>
        <begin position="105"/>
        <end position="125"/>
    </location>
</feature>
<feature type="region of interest" description="Disordered" evidence="1">
    <location>
        <begin position="31"/>
        <end position="90"/>
    </location>
</feature>
<gene>
    <name evidence="2" type="ORF">PECUL_23A022573</name>
</gene>
<evidence type="ECO:0000256" key="1">
    <source>
        <dbReference type="SAM" id="MobiDB-lite"/>
    </source>
</evidence>
<dbReference type="Proteomes" id="UP001295444">
    <property type="component" value="Chromosome 01"/>
</dbReference>
<dbReference type="EMBL" id="OW240912">
    <property type="protein sequence ID" value="CAH2219012.1"/>
    <property type="molecule type" value="Genomic_DNA"/>
</dbReference>
<organism evidence="2 3">
    <name type="scientific">Pelobates cultripes</name>
    <name type="common">Western spadefoot toad</name>
    <dbReference type="NCBI Taxonomy" id="61616"/>
    <lineage>
        <taxon>Eukaryota</taxon>
        <taxon>Metazoa</taxon>
        <taxon>Chordata</taxon>
        <taxon>Craniata</taxon>
        <taxon>Vertebrata</taxon>
        <taxon>Euteleostomi</taxon>
        <taxon>Amphibia</taxon>
        <taxon>Batrachia</taxon>
        <taxon>Anura</taxon>
        <taxon>Pelobatoidea</taxon>
        <taxon>Pelobatidae</taxon>
        <taxon>Pelobates</taxon>
    </lineage>
</organism>
<sequence length="143" mass="15584">MSCHPQSDRQRRNLALRDCWNRGEAGSSSFCPLGEKTTLPPPGPSPAVSGADGRCPTVLHHRTKPEVQTSTDPAPFPPLWTGGGVPGPHTVRDTAIEVGEPNRRIQNGGRHVHRQQGKDLLPPRAHSYLSPPWCRLLPTEAAR</sequence>
<evidence type="ECO:0000313" key="3">
    <source>
        <dbReference type="Proteomes" id="UP001295444"/>
    </source>
</evidence>
<name>A0AAD1VJA7_PELCU</name>
<protein>
    <submittedName>
        <fullName evidence="2">Uncharacterized protein</fullName>
    </submittedName>
</protein>
<dbReference type="AlphaFoldDB" id="A0AAD1VJA7"/>
<accession>A0AAD1VJA7</accession>